<proteinExistence type="predicted"/>
<dbReference type="STRING" id="1349767.GJA_589"/>
<reference evidence="2 3" key="1">
    <citation type="journal article" date="2015" name="Genome Announc.">
        <title>Genome Sequence of Mushroom Soft-Rot Pathogen Janthinobacterium agaricidamnosum.</title>
        <authorList>
            <person name="Graupner K."/>
            <person name="Lackner G."/>
            <person name="Hertweck C."/>
        </authorList>
    </citation>
    <scope>NUCLEOTIDE SEQUENCE [LARGE SCALE GENOMIC DNA]</scope>
    <source>
        <strain evidence="3">NBRC 102515 / DSM 9628</strain>
    </source>
</reference>
<sequence>MAPRAVSGLTRAVQHDAPLMACPADDACPASGVWQPWVDASHPLQAIVNQHWRQVWLTKGQAFDGRPGRQTGIAINEQGVNHETPRTRRHPHG</sequence>
<dbReference type="EMBL" id="HG322949">
    <property type="protein sequence ID" value="CDG81248.1"/>
    <property type="molecule type" value="Genomic_DNA"/>
</dbReference>
<dbReference type="AlphaFoldDB" id="W0V1N2"/>
<evidence type="ECO:0000313" key="3">
    <source>
        <dbReference type="Proteomes" id="UP000027604"/>
    </source>
</evidence>
<accession>W0V1N2</accession>
<dbReference type="Proteomes" id="UP000027604">
    <property type="component" value="Chromosome I"/>
</dbReference>
<dbReference type="KEGG" id="jag:GJA_589"/>
<evidence type="ECO:0000313" key="2">
    <source>
        <dbReference type="EMBL" id="CDG81248.1"/>
    </source>
</evidence>
<dbReference type="HOGENOM" id="CLU_2395753_0_0_4"/>
<evidence type="ECO:0000256" key="1">
    <source>
        <dbReference type="SAM" id="MobiDB-lite"/>
    </source>
</evidence>
<name>W0V1N2_9BURK</name>
<protein>
    <submittedName>
        <fullName evidence="2">Uncharacterized protein</fullName>
    </submittedName>
</protein>
<keyword evidence="3" id="KW-1185">Reference proteome</keyword>
<feature type="region of interest" description="Disordered" evidence="1">
    <location>
        <begin position="63"/>
        <end position="93"/>
    </location>
</feature>
<organism evidence="2 3">
    <name type="scientific">Janthinobacterium agaricidamnosum NBRC 102515 = DSM 9628</name>
    <dbReference type="NCBI Taxonomy" id="1349767"/>
    <lineage>
        <taxon>Bacteria</taxon>
        <taxon>Pseudomonadati</taxon>
        <taxon>Pseudomonadota</taxon>
        <taxon>Betaproteobacteria</taxon>
        <taxon>Burkholderiales</taxon>
        <taxon>Oxalobacteraceae</taxon>
        <taxon>Janthinobacterium</taxon>
    </lineage>
</organism>
<gene>
    <name evidence="2" type="ORF">GJA_589</name>
</gene>